<keyword evidence="1" id="KW-0732">Signal</keyword>
<evidence type="ECO:0000256" key="1">
    <source>
        <dbReference type="SAM" id="SignalP"/>
    </source>
</evidence>
<proteinExistence type="predicted"/>
<protein>
    <submittedName>
        <fullName evidence="2">Long-subunit fatty acid transport protein</fullName>
    </submittedName>
</protein>
<sequence length="418" mass="46441">MIKKLIVFASIFVSIASWGQDNTASPYSYYGLGEVKFRGTQDARAMGGLAITGDSIQLGLMNPASYSKLKLTTFAVGGTSSFTNFSTDTEKEKAQRTSFDYLAVGLPLGKFGVAFGLMPYSAVGYKNENIIVSTEDTRYYRSQGNGYINKVFLGSSYTFNKNLSIGFDFAYHFGDITNDFNERILAPDFTQYTTLERNISELNGVSFNFGMLYNTKINSKLTFQSSLTYSPESKLSTNNSRSIATIIYSSSGTELSNDTEDIVIPNKQVIIPSKLSLGFGLGENKKWLLGTELTFTQNKNLVNRFAESTSVAYENSTRFALGGYYIPKYDSFSNYFDRIVYRAGFKYENTGLVLKNESIKDYGMNFGLGLPLGVSKIDLGFEFGKRGTSSNGLIEENYFNVSVGINLGAKWFEKRKID</sequence>
<reference evidence="2 3" key="1">
    <citation type="journal article" date="2015" name="Stand. Genomic Sci.">
        <title>Genomic Encyclopedia of Bacterial and Archaeal Type Strains, Phase III: the genomes of soil and plant-associated and newly described type strains.</title>
        <authorList>
            <person name="Whitman W.B."/>
            <person name="Woyke T."/>
            <person name="Klenk H.P."/>
            <person name="Zhou Y."/>
            <person name="Lilburn T.G."/>
            <person name="Beck B.J."/>
            <person name="De Vos P."/>
            <person name="Vandamme P."/>
            <person name="Eisen J.A."/>
            <person name="Garrity G."/>
            <person name="Hugenholtz P."/>
            <person name="Kyrpides N.C."/>
        </authorList>
    </citation>
    <scope>NUCLEOTIDE SEQUENCE [LARGE SCALE GENOMIC DNA]</scope>
    <source>
        <strain evidence="2 3">CGMCC 1.6844</strain>
    </source>
</reference>
<dbReference type="SUPFAM" id="SSF56935">
    <property type="entry name" value="Porins"/>
    <property type="match status" value="1"/>
</dbReference>
<organism evidence="2 3">
    <name type="scientific">Flavobacterium cheniae</name>
    <dbReference type="NCBI Taxonomy" id="295428"/>
    <lineage>
        <taxon>Bacteria</taxon>
        <taxon>Pseudomonadati</taxon>
        <taxon>Bacteroidota</taxon>
        <taxon>Flavobacteriia</taxon>
        <taxon>Flavobacteriales</taxon>
        <taxon>Flavobacteriaceae</taxon>
        <taxon>Flavobacterium</taxon>
    </lineage>
</organism>
<feature type="signal peptide" evidence="1">
    <location>
        <begin position="1"/>
        <end position="19"/>
    </location>
</feature>
<evidence type="ECO:0000313" key="2">
    <source>
        <dbReference type="EMBL" id="TWH94198.1"/>
    </source>
</evidence>
<accession>A0A562KFI8</accession>
<name>A0A562KFI8_9FLAO</name>
<dbReference type="EMBL" id="VLKM01000006">
    <property type="protein sequence ID" value="TWH94198.1"/>
    <property type="molecule type" value="Genomic_DNA"/>
</dbReference>
<evidence type="ECO:0000313" key="3">
    <source>
        <dbReference type="Proteomes" id="UP000315312"/>
    </source>
</evidence>
<dbReference type="Gene3D" id="2.40.160.60">
    <property type="entry name" value="Outer membrane protein transport protein (OMPP1/FadL/TodX)"/>
    <property type="match status" value="1"/>
</dbReference>
<dbReference type="AlphaFoldDB" id="A0A562KFI8"/>
<comment type="caution">
    <text evidence="2">The sequence shown here is derived from an EMBL/GenBank/DDBJ whole genome shotgun (WGS) entry which is preliminary data.</text>
</comment>
<gene>
    <name evidence="2" type="ORF">IP97_01755</name>
</gene>
<dbReference type="OrthoDB" id="1491239at2"/>
<feature type="chain" id="PRO_5023088570" evidence="1">
    <location>
        <begin position="20"/>
        <end position="418"/>
    </location>
</feature>
<dbReference type="RefSeq" id="WP_133610211.1">
    <property type="nucleotide sequence ID" value="NZ_SNZC01000004.1"/>
</dbReference>
<dbReference type="Proteomes" id="UP000315312">
    <property type="component" value="Unassembled WGS sequence"/>
</dbReference>
<keyword evidence="3" id="KW-1185">Reference proteome</keyword>